<accession>A0A9X9K2T4</accession>
<reference evidence="1" key="1">
    <citation type="submission" date="2022-09" db="EMBL/GenBank/DDBJ databases">
        <authorList>
            <person name="Washington J.M."/>
            <person name="Situmorang M.A."/>
            <person name="Garlena R.A."/>
            <person name="Russell D.A."/>
            <person name="Jacobs-Sera D."/>
            <person name="Hatfull G.F."/>
        </authorList>
    </citation>
    <scope>NUCLEOTIDE SEQUENCE</scope>
</reference>
<evidence type="ECO:0000313" key="2">
    <source>
        <dbReference type="Proteomes" id="UP001164797"/>
    </source>
</evidence>
<proteinExistence type="predicted"/>
<dbReference type="RefSeq" id="YP_010755006.1">
    <property type="nucleotide sequence ID" value="NC_073466.1"/>
</dbReference>
<protein>
    <submittedName>
        <fullName evidence="1">Uncharacterized protein</fullName>
    </submittedName>
</protein>
<dbReference type="KEGG" id="vg:80019612"/>
<dbReference type="EMBL" id="OP434449">
    <property type="protein sequence ID" value="UYL87169.1"/>
    <property type="molecule type" value="Genomic_DNA"/>
</dbReference>
<evidence type="ECO:0000313" key="1">
    <source>
        <dbReference type="EMBL" id="UYL87169.1"/>
    </source>
</evidence>
<sequence length="83" mass="9569">MRTEIRGEWPAAGVTFDVRRGSFVIPAELFEDGAELELARFFASRIPDEAKPARRERVPGGLRVHWRIIRVVESHDVDRELAR</sequence>
<gene>
    <name evidence="1" type="primary">48</name>
    <name evidence="1" type="ORF">SEA_OSCARSO_48</name>
</gene>
<dbReference type="Proteomes" id="UP001164797">
    <property type="component" value="Segment"/>
</dbReference>
<organism evidence="1 2">
    <name type="scientific">Microbacterium phage OscarSo</name>
    <dbReference type="NCBI Taxonomy" id="2985324"/>
    <lineage>
        <taxon>Viruses</taxon>
        <taxon>Duplodnaviria</taxon>
        <taxon>Heunggongvirae</taxon>
        <taxon>Uroviricota</taxon>
        <taxon>Caudoviricetes</taxon>
        <taxon>Oscarsovirus</taxon>
        <taxon>Oscarsovirus oscarso</taxon>
    </lineage>
</organism>
<name>A0A9X9K2T4_9CAUD</name>
<keyword evidence="2" id="KW-1185">Reference proteome</keyword>
<dbReference type="GeneID" id="80019612"/>